<dbReference type="PATRIC" id="fig|1434117.4.peg.485"/>
<dbReference type="AlphaFoldDB" id="A0A0E3PUW1"/>
<proteinExistence type="predicted"/>
<dbReference type="RefSeq" id="WP_015411453.1">
    <property type="nucleotide sequence ID" value="NZ_CP009509.1"/>
</dbReference>
<keyword evidence="1" id="KW-0472">Membrane</keyword>
<feature type="transmembrane region" description="Helical" evidence="1">
    <location>
        <begin position="148"/>
        <end position="166"/>
    </location>
</feature>
<dbReference type="Pfam" id="PF07556">
    <property type="entry name" value="DUF1538"/>
    <property type="match status" value="1"/>
</dbReference>
<evidence type="ECO:0008006" key="4">
    <source>
        <dbReference type="Google" id="ProtNLM"/>
    </source>
</evidence>
<feature type="transmembrane region" description="Helical" evidence="1">
    <location>
        <begin position="83"/>
        <end position="101"/>
    </location>
</feature>
<organism evidence="2 3">
    <name type="scientific">Methanosarcina mazei WWM610</name>
    <dbReference type="NCBI Taxonomy" id="1434117"/>
    <lineage>
        <taxon>Archaea</taxon>
        <taxon>Methanobacteriati</taxon>
        <taxon>Methanobacteriota</taxon>
        <taxon>Stenosarchaea group</taxon>
        <taxon>Methanomicrobia</taxon>
        <taxon>Methanosarcinales</taxon>
        <taxon>Methanosarcinaceae</taxon>
        <taxon>Methanosarcina</taxon>
    </lineage>
</organism>
<feature type="transmembrane region" description="Helical" evidence="1">
    <location>
        <begin position="122"/>
        <end position="142"/>
    </location>
</feature>
<dbReference type="Proteomes" id="UP000033058">
    <property type="component" value="Chromosome"/>
</dbReference>
<feature type="transmembrane region" description="Helical" evidence="1">
    <location>
        <begin position="178"/>
        <end position="201"/>
    </location>
</feature>
<feature type="transmembrane region" description="Helical" evidence="1">
    <location>
        <begin position="44"/>
        <end position="63"/>
    </location>
</feature>
<gene>
    <name evidence="2" type="ORF">MSMAW_0396</name>
</gene>
<dbReference type="GeneID" id="24850005"/>
<name>A0A0E3PUW1_METMZ</name>
<reference evidence="2 3" key="1">
    <citation type="submission" date="2014-07" db="EMBL/GenBank/DDBJ databases">
        <title>Methanogenic archaea and the global carbon cycle.</title>
        <authorList>
            <person name="Henriksen J.R."/>
            <person name="Luke J."/>
            <person name="Reinhart S."/>
            <person name="Benedict M.N."/>
            <person name="Youngblut N.D."/>
            <person name="Metcalf M.E."/>
            <person name="Whitaker R.J."/>
            <person name="Metcalf W.W."/>
        </authorList>
    </citation>
    <scope>NUCLEOTIDE SEQUENCE [LARGE SCALE GENOMIC DNA]</scope>
    <source>
        <strain evidence="2 3">WWM610</strain>
    </source>
</reference>
<evidence type="ECO:0000313" key="2">
    <source>
        <dbReference type="EMBL" id="AKB39387.1"/>
    </source>
</evidence>
<dbReference type="HOGENOM" id="CLU_026769_0_0_2"/>
<protein>
    <recommendedName>
        <fullName evidence="4">Permease of the major facilitator superfamily</fullName>
    </recommendedName>
</protein>
<dbReference type="InterPro" id="IPR011435">
    <property type="entry name" value="UmpAB"/>
</dbReference>
<sequence length="242" mass="26001">MSSESTGILLVFFEVIQSIVPLIIFFTLFQILFLKLPSTQLIKLYTGLVLTALGMILFLHGVNNGFLPAGTDIGEYFGESGKSLLIPLGFILGLLATLAEPSVRVLCYQVEESSNGSIRADLMLYLLSFAVATLAAITMAKIVYRIPFIYIIIPSYLFVLVLLLFCDKDFIGIAFDAGGAVTGPMAVSFLMSIAVGVATAYEGADPVADGFGLIAMIALAPIIFVMLLGVYMKFIGGKNNVR</sequence>
<feature type="transmembrane region" description="Helical" evidence="1">
    <location>
        <begin position="6"/>
        <end position="32"/>
    </location>
</feature>
<keyword evidence="1" id="KW-0812">Transmembrane</keyword>
<accession>A0A0E3PUW1</accession>
<evidence type="ECO:0000256" key="1">
    <source>
        <dbReference type="SAM" id="Phobius"/>
    </source>
</evidence>
<feature type="transmembrane region" description="Helical" evidence="1">
    <location>
        <begin position="213"/>
        <end position="232"/>
    </location>
</feature>
<dbReference type="EMBL" id="CP009509">
    <property type="protein sequence ID" value="AKB39387.1"/>
    <property type="molecule type" value="Genomic_DNA"/>
</dbReference>
<evidence type="ECO:0000313" key="3">
    <source>
        <dbReference type="Proteomes" id="UP000033058"/>
    </source>
</evidence>
<keyword evidence="1" id="KW-1133">Transmembrane helix</keyword>